<feature type="transmembrane region" description="Helical" evidence="2">
    <location>
        <begin position="50"/>
        <end position="74"/>
    </location>
</feature>
<dbReference type="InterPro" id="IPR016047">
    <property type="entry name" value="M23ase_b-sheet_dom"/>
</dbReference>
<keyword evidence="2" id="KW-0472">Membrane</keyword>
<keyword evidence="1" id="KW-0732">Signal</keyword>
<dbReference type="Gene3D" id="2.70.70.10">
    <property type="entry name" value="Glucose Permease (Domain IIA)"/>
    <property type="match status" value="1"/>
</dbReference>
<dbReference type="Pfam" id="PF01551">
    <property type="entry name" value="Peptidase_M23"/>
    <property type="match status" value="1"/>
</dbReference>
<evidence type="ECO:0000256" key="1">
    <source>
        <dbReference type="ARBA" id="ARBA00022729"/>
    </source>
</evidence>
<evidence type="ECO:0000259" key="3">
    <source>
        <dbReference type="Pfam" id="PF01551"/>
    </source>
</evidence>
<dbReference type="CDD" id="cd12797">
    <property type="entry name" value="M23_peptidase"/>
    <property type="match status" value="1"/>
</dbReference>
<dbReference type="GO" id="GO:0016787">
    <property type="term" value="F:hydrolase activity"/>
    <property type="evidence" value="ECO:0007669"/>
    <property type="project" value="UniProtKB-KW"/>
</dbReference>
<keyword evidence="4" id="KW-0378">Hydrolase</keyword>
<gene>
    <name evidence="4" type="ORF">T190115A13A_20044</name>
</gene>
<dbReference type="InterPro" id="IPR011055">
    <property type="entry name" value="Dup_hybrid_motif"/>
</dbReference>
<accession>A0ABM9PM33</accession>
<dbReference type="InterPro" id="IPR050570">
    <property type="entry name" value="Cell_wall_metabolism_enzyme"/>
</dbReference>
<dbReference type="RefSeq" id="WP_348702826.1">
    <property type="nucleotide sequence ID" value="NZ_CAXIYA010000007.1"/>
</dbReference>
<dbReference type="SUPFAM" id="SSF51261">
    <property type="entry name" value="Duplicated hybrid motif"/>
    <property type="match status" value="1"/>
</dbReference>
<keyword evidence="2" id="KW-0812">Transmembrane</keyword>
<reference evidence="4 5" key="1">
    <citation type="submission" date="2024-05" db="EMBL/GenBank/DDBJ databases">
        <authorList>
            <person name="Duchaud E."/>
        </authorList>
    </citation>
    <scope>NUCLEOTIDE SEQUENCE [LARGE SCALE GENOMIC DNA]</scope>
    <source>
        <strain evidence="4">Ena-SAMPLE-TAB-13-05-2024-13:56:06:370-140305</strain>
    </source>
</reference>
<proteinExistence type="predicted"/>
<keyword evidence="2" id="KW-1133">Transmembrane helix</keyword>
<dbReference type="PANTHER" id="PTHR21666">
    <property type="entry name" value="PEPTIDASE-RELATED"/>
    <property type="match status" value="1"/>
</dbReference>
<sequence>MNFKLILFTTVAKTNKKKLKQKLTDKYRLVILNEDTFQERFSLKLSRLNVFVYGGLFSILLIALTTLLIAFTSLREYIPGYSSTALKRKATRLTYKADSLTNKLAVLERYTKALKPVLTGEIKPEKIDSIINDGVGFVLEENTLLATKQDSLFREKVESKDRYALSEGGQSKAKNIFFSPLTGNMSQEFDMNNKHFAVDIVAQTGTPVKAAGDGTVILAEWTAETGYVIMLQHTNQFISVYKHNGTLLKEQGELVKSGEVIANVGSTGELSTGPHLHFELWSNGYPVNPTDYIDFQ</sequence>
<name>A0ABM9PM33_9FLAO</name>
<dbReference type="Proteomes" id="UP001497602">
    <property type="component" value="Unassembled WGS sequence"/>
</dbReference>
<evidence type="ECO:0000256" key="2">
    <source>
        <dbReference type="SAM" id="Phobius"/>
    </source>
</evidence>
<feature type="domain" description="M23ase beta-sheet core" evidence="3">
    <location>
        <begin position="194"/>
        <end position="289"/>
    </location>
</feature>
<protein>
    <submittedName>
        <fullName evidence="4">Murein DD-endopeptidase MepM and murein hydrolase activator NlpD, contain LysM domain</fullName>
    </submittedName>
</protein>
<organism evidence="4 5">
    <name type="scientific">Tenacibaculum vairaonense</name>
    <dbReference type="NCBI Taxonomy" id="3137860"/>
    <lineage>
        <taxon>Bacteria</taxon>
        <taxon>Pseudomonadati</taxon>
        <taxon>Bacteroidota</taxon>
        <taxon>Flavobacteriia</taxon>
        <taxon>Flavobacteriales</taxon>
        <taxon>Flavobacteriaceae</taxon>
        <taxon>Tenacibaculum</taxon>
    </lineage>
</organism>
<evidence type="ECO:0000313" key="5">
    <source>
        <dbReference type="Proteomes" id="UP001497602"/>
    </source>
</evidence>
<evidence type="ECO:0000313" key="4">
    <source>
        <dbReference type="EMBL" id="CAL2106764.1"/>
    </source>
</evidence>
<keyword evidence="5" id="KW-1185">Reference proteome</keyword>
<comment type="caution">
    <text evidence="4">The sequence shown here is derived from an EMBL/GenBank/DDBJ whole genome shotgun (WGS) entry which is preliminary data.</text>
</comment>
<dbReference type="EMBL" id="CAXJRC010000022">
    <property type="protein sequence ID" value="CAL2106764.1"/>
    <property type="molecule type" value="Genomic_DNA"/>
</dbReference>
<dbReference type="PANTHER" id="PTHR21666:SF289">
    <property type="entry name" value="L-ALA--D-GLU ENDOPEPTIDASE"/>
    <property type="match status" value="1"/>
</dbReference>